<dbReference type="eggNOG" id="arCOG05033">
    <property type="taxonomic scope" value="Archaea"/>
</dbReference>
<dbReference type="Gene3D" id="3.20.20.370">
    <property type="entry name" value="Glycoside hydrolase/deacetylase"/>
    <property type="match status" value="1"/>
</dbReference>
<name>L9WE66_9EURY</name>
<protein>
    <submittedName>
        <fullName evidence="2">Polysaccharide deacetylase</fullName>
    </submittedName>
</protein>
<keyword evidence="1" id="KW-0472">Membrane</keyword>
<proteinExistence type="predicted"/>
<evidence type="ECO:0000256" key="1">
    <source>
        <dbReference type="SAM" id="Phobius"/>
    </source>
</evidence>
<dbReference type="EMBL" id="AOHX01000026">
    <property type="protein sequence ID" value="ELY47642.1"/>
    <property type="molecule type" value="Genomic_DNA"/>
</dbReference>
<comment type="caution">
    <text evidence="2">The sequence shown here is derived from an EMBL/GenBank/DDBJ whole genome shotgun (WGS) entry which is preliminary data.</text>
</comment>
<keyword evidence="1" id="KW-1133">Transmembrane helix</keyword>
<dbReference type="PATRIC" id="fig|1230460.4.peg.1071"/>
<keyword evidence="3" id="KW-1185">Reference proteome</keyword>
<organism evidence="2 3">
    <name type="scientific">Natronorubrum sulfidifaciens JCM 14089</name>
    <dbReference type="NCBI Taxonomy" id="1230460"/>
    <lineage>
        <taxon>Archaea</taxon>
        <taxon>Methanobacteriati</taxon>
        <taxon>Methanobacteriota</taxon>
        <taxon>Stenosarchaea group</taxon>
        <taxon>Halobacteria</taxon>
        <taxon>Halobacteriales</taxon>
        <taxon>Natrialbaceae</taxon>
        <taxon>Natronorubrum</taxon>
    </lineage>
</organism>
<dbReference type="Proteomes" id="UP000011661">
    <property type="component" value="Unassembled WGS sequence"/>
</dbReference>
<feature type="transmembrane region" description="Helical" evidence="1">
    <location>
        <begin position="116"/>
        <end position="140"/>
    </location>
</feature>
<dbReference type="OrthoDB" id="306789at2157"/>
<dbReference type="Pfam" id="PF10096">
    <property type="entry name" value="DUF2334"/>
    <property type="match status" value="1"/>
</dbReference>
<evidence type="ECO:0000313" key="3">
    <source>
        <dbReference type="Proteomes" id="UP000011661"/>
    </source>
</evidence>
<reference evidence="2 3" key="1">
    <citation type="journal article" date="2014" name="PLoS Genet.">
        <title>Phylogenetically driven sequencing of extremely halophilic archaea reveals strategies for static and dynamic osmo-response.</title>
        <authorList>
            <person name="Becker E.A."/>
            <person name="Seitzer P.M."/>
            <person name="Tritt A."/>
            <person name="Larsen D."/>
            <person name="Krusor M."/>
            <person name="Yao A.I."/>
            <person name="Wu D."/>
            <person name="Madern D."/>
            <person name="Eisen J.A."/>
            <person name="Darling A.E."/>
            <person name="Facciotti M.T."/>
        </authorList>
    </citation>
    <scope>NUCLEOTIDE SEQUENCE [LARGE SCALE GENOMIC DNA]</scope>
    <source>
        <strain evidence="2 3">JCM 14089</strain>
    </source>
</reference>
<dbReference type="SUPFAM" id="SSF88713">
    <property type="entry name" value="Glycoside hydrolase/deacetylase"/>
    <property type="match status" value="1"/>
</dbReference>
<keyword evidence="1" id="KW-0812">Transmembrane</keyword>
<sequence length="439" mass="48670">MGGHSKGECQQCGSSSVTTERIVEHRCGHVSTATAVEDGPCPKCGQSTRTDTLAAVNTVCRCRDCGRRFEVESEPAGTALERREITFPELPTPTPGGELSWLPDRYLPTSDHGQRLLASVLVVVILLSGVAVAISVSTVLESEQTDAAPIDRTWEEYDTIVIFRNDDIQPWYNPEAMRAVDQVFIEEEVPVTLGIIPMVGGEQPITADETTCSYLRSLETEYPGQFEMALHGYTHEAQTDFYNGSEFGGMPATTQAEWLAAGEELMHDCVDRPSKTFIPPMNTYDESTVDVLAEAEYSVVSGGDWFTSMQYNATPPFEADGIRHVPETQAFENWTAAEDGTDEVPLYDLETLTDSFDRSVETNAVHVQMIHYQYFTSDQRLERLRSLIQHMKATDDVTFMTLEQFDAGLEADEIEETDDGWRVLEPIEATTANRGSVAS</sequence>
<dbReference type="InterPro" id="IPR011330">
    <property type="entry name" value="Glyco_hydro/deAcase_b/a-brl"/>
</dbReference>
<dbReference type="RefSeq" id="WP_008160668.1">
    <property type="nucleotide sequence ID" value="NZ_AOHX01000026.1"/>
</dbReference>
<dbReference type="STRING" id="1230460.C495_05272"/>
<dbReference type="GO" id="GO:0005975">
    <property type="term" value="P:carbohydrate metabolic process"/>
    <property type="evidence" value="ECO:0007669"/>
    <property type="project" value="InterPro"/>
</dbReference>
<dbReference type="InterPro" id="IPR018763">
    <property type="entry name" value="DUF2334"/>
</dbReference>
<accession>L9WE66</accession>
<evidence type="ECO:0000313" key="2">
    <source>
        <dbReference type="EMBL" id="ELY47642.1"/>
    </source>
</evidence>
<dbReference type="AlphaFoldDB" id="L9WE66"/>
<gene>
    <name evidence="2" type="ORF">C495_05272</name>
</gene>
<dbReference type="eggNOG" id="arCOG06883">
    <property type="taxonomic scope" value="Archaea"/>
</dbReference>